<accession>A0A543N9A5</accession>
<dbReference type="AlphaFoldDB" id="A0A543N9A5"/>
<dbReference type="RefSeq" id="WP_141925472.1">
    <property type="nucleotide sequence ID" value="NZ_VFQC01000002.1"/>
</dbReference>
<evidence type="ECO:0000313" key="2">
    <source>
        <dbReference type="EMBL" id="TQN28414.1"/>
    </source>
</evidence>
<keyword evidence="1" id="KW-0732">Signal</keyword>
<dbReference type="Gene3D" id="2.60.40.2850">
    <property type="match status" value="1"/>
</dbReference>
<evidence type="ECO:0000313" key="3">
    <source>
        <dbReference type="Proteomes" id="UP000317422"/>
    </source>
</evidence>
<name>A0A543N9A5_9ACTN</name>
<dbReference type="Proteomes" id="UP000317422">
    <property type="component" value="Unassembled WGS sequence"/>
</dbReference>
<dbReference type="InterPro" id="IPR006540">
    <property type="entry name" value="Lactococcin_972"/>
</dbReference>
<evidence type="ECO:0000256" key="1">
    <source>
        <dbReference type="SAM" id="SignalP"/>
    </source>
</evidence>
<comment type="caution">
    <text evidence="2">The sequence shown here is derived from an EMBL/GenBank/DDBJ whole genome shotgun (WGS) entry which is preliminary data.</text>
</comment>
<gene>
    <name evidence="2" type="ORF">FHX37_3758</name>
</gene>
<keyword evidence="3" id="KW-1185">Reference proteome</keyword>
<sequence>MPRLTPGSNPRKKSMVRRAVAPVLLAGGIAAFSAGAASAEITYPPEGGKWDHGAGTSYVWSDYLHNGTCHGSTSVGRYTDRDTAAAGSWSITEAPTKLFGNESYYRTTC</sequence>
<dbReference type="EMBL" id="VFQC01000002">
    <property type="protein sequence ID" value="TQN28414.1"/>
    <property type="molecule type" value="Genomic_DNA"/>
</dbReference>
<dbReference type="Pfam" id="PF09683">
    <property type="entry name" value="Lactococcin_972"/>
    <property type="match status" value="1"/>
</dbReference>
<feature type="signal peptide" evidence="1">
    <location>
        <begin position="1"/>
        <end position="39"/>
    </location>
</feature>
<reference evidence="2 3" key="1">
    <citation type="submission" date="2019-06" db="EMBL/GenBank/DDBJ databases">
        <title>Sequencing the genomes of 1000 actinobacteria strains.</title>
        <authorList>
            <person name="Klenk H.-P."/>
        </authorList>
    </citation>
    <scope>NUCLEOTIDE SEQUENCE [LARGE SCALE GENOMIC DNA]</scope>
    <source>
        <strain evidence="2 3">DSM 45015</strain>
    </source>
</reference>
<proteinExistence type="predicted"/>
<protein>
    <submittedName>
        <fullName evidence="2">Lactococcin 972-like bacteriocin</fullName>
    </submittedName>
</protein>
<dbReference type="OrthoDB" id="3432275at2"/>
<organism evidence="2 3">
    <name type="scientific">Haloactinospora alba</name>
    <dbReference type="NCBI Taxonomy" id="405555"/>
    <lineage>
        <taxon>Bacteria</taxon>
        <taxon>Bacillati</taxon>
        <taxon>Actinomycetota</taxon>
        <taxon>Actinomycetes</taxon>
        <taxon>Streptosporangiales</taxon>
        <taxon>Nocardiopsidaceae</taxon>
        <taxon>Haloactinospora</taxon>
    </lineage>
</organism>
<feature type="chain" id="PRO_5022199108" evidence="1">
    <location>
        <begin position="40"/>
        <end position="109"/>
    </location>
</feature>